<keyword evidence="1" id="KW-0732">Signal</keyword>
<dbReference type="eggNOG" id="COG4773">
    <property type="taxonomic scope" value="Bacteria"/>
</dbReference>
<sequence>MRLTFFTLVCLLISTSSFAQLKIRGKVLDSKKHVPIVSATVTVHPIGSATYLAYCMTDEEGQFVVNLSNVSDSVEIVVRSMLSEPYRKKIRSDMGYVELIVEEKAVELKEVLIKAPKIRQMGDTINYNVSGFIDITDRSIGDVLRKLPGIQVLSTGQILYQNKPISRFYIEGVDMLKGKYGIATKNIEATNVATVQILENHQPIKVLKDMEIPQEAAINLKLKDSARGAFFATAQVGLGLPHWLYNNELVGMRFSRKQQNMLILKNDNTGRDISKELASFYDPIKLHGVKFLSVSSPSSPGIQEQHYLFNRANLVSLNNLIVLNKETTLTANLSFLHDKQIQTGYSGQQVFLVDGEKVVVIEDAQNQLLKRELEGKLVWEVNNKNKYLNNKLKAITKWNKESGILLPTSSNRNNQYLNTPSLNVSDDFEFIIKRGKEQYRLGAFMGYIHQMSSLTVSPSSIGSLFLKDSQIEPVMRQDVKYNQFTANGYFSGSYGENFNISYKIQPQANLYQLNSAMYNSSRQHNMFMADSLQNQLFRKEFGTTLSAHLYWKFSPRASATIFLPLELLYIYKSDIKHQLGEGKFHTLFSPVLYYNLAITPSVQMNVSGGYRQHIADITEDYMGYIMSSYRKINRSLVMQSKKNDVYSKLWIAYRNPFTTLFASFSLNYSHSRSNTLKNSIYDGIFLTEKGIYHPNSSNFFSSSTSIGKNLEALWADVKLSIGCDYRDGMTLFHKEIGNYKTNAWYFAPSISTNITRWMVAKYGAGYTQSTHTINGLRLPTIHSFKQDVTASIIPLKKLVLNMSFNHYYNSLLSAESKSIWFVNLGAIYKMKNMDIILDWTNIFNKNCFTTTFFDNTLSFHSMYQLRPSELLLRVKFKLL</sequence>
<accession>A0A0A2EMW1</accession>
<reference evidence="2 3" key="1">
    <citation type="submission" date="2014-08" db="EMBL/GenBank/DDBJ databases">
        <title>Porphyromonas cangingivalis strain:COT-109_OH1386 Genome sequencing.</title>
        <authorList>
            <person name="Wallis C."/>
            <person name="Deusch O."/>
            <person name="O'Flynn C."/>
            <person name="Davis I."/>
            <person name="Jospin G."/>
            <person name="Darling A.E."/>
            <person name="Coil D.A."/>
            <person name="Alexiev A."/>
            <person name="Horsfall A."/>
            <person name="Kirkwood N."/>
            <person name="Harris S."/>
            <person name="Eisen J.A."/>
        </authorList>
    </citation>
    <scope>NUCLEOTIDE SEQUENCE [LARGE SCALE GENOMIC DNA]</scope>
    <source>
        <strain evidence="3">COT-109 OH1386</strain>
    </source>
</reference>
<organism evidence="2 3">
    <name type="scientific">Porphyromonas cangingivalis</name>
    <dbReference type="NCBI Taxonomy" id="36874"/>
    <lineage>
        <taxon>Bacteria</taxon>
        <taxon>Pseudomonadati</taxon>
        <taxon>Bacteroidota</taxon>
        <taxon>Bacteroidia</taxon>
        <taxon>Bacteroidales</taxon>
        <taxon>Porphyromonadaceae</taxon>
        <taxon>Porphyromonas</taxon>
    </lineage>
</organism>
<protein>
    <recommendedName>
        <fullName evidence="4">CarboxypepD_reg-like domain-containing protein</fullName>
    </recommendedName>
</protein>
<dbReference type="OrthoDB" id="603275at2"/>
<keyword evidence="3" id="KW-1185">Reference proteome</keyword>
<dbReference type="Proteomes" id="UP000030125">
    <property type="component" value="Unassembled WGS sequence"/>
</dbReference>
<proteinExistence type="predicted"/>
<comment type="caution">
    <text evidence="2">The sequence shown here is derived from an EMBL/GenBank/DDBJ whole genome shotgun (WGS) entry which is preliminary data.</text>
</comment>
<dbReference type="RefSeq" id="WP_036851685.1">
    <property type="nucleotide sequence ID" value="NZ_JQJD01000043.1"/>
</dbReference>
<evidence type="ECO:0008006" key="4">
    <source>
        <dbReference type="Google" id="ProtNLM"/>
    </source>
</evidence>
<dbReference type="EMBL" id="JQJD01000043">
    <property type="protein sequence ID" value="KGN80196.1"/>
    <property type="molecule type" value="Genomic_DNA"/>
</dbReference>
<gene>
    <name evidence="2" type="ORF">HQ35_05700</name>
</gene>
<dbReference type="SUPFAM" id="SSF56935">
    <property type="entry name" value="Porins"/>
    <property type="match status" value="1"/>
</dbReference>
<dbReference type="STRING" id="36874.HQ34_00400"/>
<evidence type="ECO:0000313" key="3">
    <source>
        <dbReference type="Proteomes" id="UP000030125"/>
    </source>
</evidence>
<feature type="chain" id="PRO_5001998513" description="CarboxypepD_reg-like domain-containing protein" evidence="1">
    <location>
        <begin position="20"/>
        <end position="879"/>
    </location>
</feature>
<evidence type="ECO:0000256" key="1">
    <source>
        <dbReference type="SAM" id="SignalP"/>
    </source>
</evidence>
<feature type="signal peptide" evidence="1">
    <location>
        <begin position="1"/>
        <end position="19"/>
    </location>
</feature>
<dbReference type="AlphaFoldDB" id="A0A0A2EMW1"/>
<name>A0A0A2EMW1_PORCN</name>
<evidence type="ECO:0000313" key="2">
    <source>
        <dbReference type="EMBL" id="KGN80196.1"/>
    </source>
</evidence>